<dbReference type="PANTHER" id="PTHR15549:SF26">
    <property type="entry name" value="AXIAL BUDDING PATTERN PROTEIN 2-RELATED"/>
    <property type="match status" value="1"/>
</dbReference>
<feature type="chain" id="PRO_5025578630" description="WSC domain-containing protein" evidence="7">
    <location>
        <begin position="22"/>
        <end position="272"/>
    </location>
</feature>
<feature type="region of interest" description="Disordered" evidence="5">
    <location>
        <begin position="218"/>
        <end position="244"/>
    </location>
</feature>
<keyword evidence="3 6" id="KW-1133">Transmembrane helix</keyword>
<dbReference type="InterPro" id="IPR002889">
    <property type="entry name" value="WSC_carb-bd"/>
</dbReference>
<protein>
    <recommendedName>
        <fullName evidence="8">WSC domain-containing protein</fullName>
    </recommendedName>
</protein>
<accession>A0A6A6W878</accession>
<evidence type="ECO:0000259" key="8">
    <source>
        <dbReference type="PROSITE" id="PS51212"/>
    </source>
</evidence>
<evidence type="ECO:0000256" key="5">
    <source>
        <dbReference type="SAM" id="MobiDB-lite"/>
    </source>
</evidence>
<evidence type="ECO:0000313" key="9">
    <source>
        <dbReference type="EMBL" id="KAF2758160.1"/>
    </source>
</evidence>
<feature type="region of interest" description="Disordered" evidence="5">
    <location>
        <begin position="138"/>
        <end position="157"/>
    </location>
</feature>
<keyword evidence="10" id="KW-1185">Reference proteome</keyword>
<proteinExistence type="predicted"/>
<dbReference type="EMBL" id="ML996572">
    <property type="protein sequence ID" value="KAF2758160.1"/>
    <property type="molecule type" value="Genomic_DNA"/>
</dbReference>
<gene>
    <name evidence="9" type="ORF">EJ05DRAFT_500677</name>
</gene>
<dbReference type="Proteomes" id="UP000799437">
    <property type="component" value="Unassembled WGS sequence"/>
</dbReference>
<dbReference type="OrthoDB" id="2019572at2759"/>
<dbReference type="GeneID" id="54488083"/>
<dbReference type="AlphaFoldDB" id="A0A6A6W878"/>
<dbReference type="GO" id="GO:0071944">
    <property type="term" value="C:cell periphery"/>
    <property type="evidence" value="ECO:0007669"/>
    <property type="project" value="UniProtKB-ARBA"/>
</dbReference>
<dbReference type="PROSITE" id="PS51212">
    <property type="entry name" value="WSC"/>
    <property type="match status" value="1"/>
</dbReference>
<sequence length="272" mass="29028">MVSFILKTAFLAASLIQQAVSQSTAPTPIATPTSHPQLIAPKYRGCFDNPGPLVDYGPAIYQSTGNCAPICAGLKKPIMALVDGSNCWCGDFLPPKSSQTSDDECRTPCQGYDVETCGGNAHWAVFQDGLNGNTIDYYEPSTSSSAPPTGATGGTTVVQTVPGSVQTETSAPTKSPENGSNTAAIAAGVVVAVLAVAAIIGGVFFFLRRRRSQHEAEAYRRHQSMQSFTQKPPQTASSDTRLDPEIMMRRQSDGSIADNQDYSRRILQVRNF</sequence>
<dbReference type="RefSeq" id="XP_033600611.1">
    <property type="nucleotide sequence ID" value="XM_033747029.1"/>
</dbReference>
<name>A0A6A6W878_9PEZI</name>
<dbReference type="InterPro" id="IPR051694">
    <property type="entry name" value="Immunoregulatory_rcpt-like"/>
</dbReference>
<evidence type="ECO:0000256" key="6">
    <source>
        <dbReference type="SAM" id="Phobius"/>
    </source>
</evidence>
<keyword evidence="7" id="KW-0732">Signal</keyword>
<evidence type="ECO:0000256" key="4">
    <source>
        <dbReference type="ARBA" id="ARBA00023136"/>
    </source>
</evidence>
<evidence type="ECO:0000256" key="2">
    <source>
        <dbReference type="ARBA" id="ARBA00022692"/>
    </source>
</evidence>
<feature type="compositionally biased region" description="Polar residues" evidence="5">
    <location>
        <begin position="224"/>
        <end position="239"/>
    </location>
</feature>
<feature type="signal peptide" evidence="7">
    <location>
        <begin position="1"/>
        <end position="21"/>
    </location>
</feature>
<evidence type="ECO:0000256" key="1">
    <source>
        <dbReference type="ARBA" id="ARBA00004167"/>
    </source>
</evidence>
<feature type="compositionally biased region" description="Low complexity" evidence="5">
    <location>
        <begin position="140"/>
        <end position="157"/>
    </location>
</feature>
<dbReference type="PANTHER" id="PTHR15549">
    <property type="entry name" value="PAIRED IMMUNOGLOBULIN-LIKE TYPE 2 RECEPTOR"/>
    <property type="match status" value="1"/>
</dbReference>
<feature type="transmembrane region" description="Helical" evidence="6">
    <location>
        <begin position="183"/>
        <end position="207"/>
    </location>
</feature>
<evidence type="ECO:0000256" key="3">
    <source>
        <dbReference type="ARBA" id="ARBA00022989"/>
    </source>
</evidence>
<evidence type="ECO:0000256" key="7">
    <source>
        <dbReference type="SAM" id="SignalP"/>
    </source>
</evidence>
<evidence type="ECO:0000313" key="10">
    <source>
        <dbReference type="Proteomes" id="UP000799437"/>
    </source>
</evidence>
<keyword evidence="4 6" id="KW-0472">Membrane</keyword>
<feature type="domain" description="WSC" evidence="8">
    <location>
        <begin position="40"/>
        <end position="129"/>
    </location>
</feature>
<reference evidence="9" key="1">
    <citation type="journal article" date="2020" name="Stud. Mycol.">
        <title>101 Dothideomycetes genomes: a test case for predicting lifestyles and emergence of pathogens.</title>
        <authorList>
            <person name="Haridas S."/>
            <person name="Albert R."/>
            <person name="Binder M."/>
            <person name="Bloem J."/>
            <person name="Labutti K."/>
            <person name="Salamov A."/>
            <person name="Andreopoulos B."/>
            <person name="Baker S."/>
            <person name="Barry K."/>
            <person name="Bills G."/>
            <person name="Bluhm B."/>
            <person name="Cannon C."/>
            <person name="Castanera R."/>
            <person name="Culley D."/>
            <person name="Daum C."/>
            <person name="Ezra D."/>
            <person name="Gonzalez J."/>
            <person name="Henrissat B."/>
            <person name="Kuo A."/>
            <person name="Liang C."/>
            <person name="Lipzen A."/>
            <person name="Lutzoni F."/>
            <person name="Magnuson J."/>
            <person name="Mondo S."/>
            <person name="Nolan M."/>
            <person name="Ohm R."/>
            <person name="Pangilinan J."/>
            <person name="Park H.-J."/>
            <person name="Ramirez L."/>
            <person name="Alfaro M."/>
            <person name="Sun H."/>
            <person name="Tritt A."/>
            <person name="Yoshinaga Y."/>
            <person name="Zwiers L.-H."/>
            <person name="Turgeon B."/>
            <person name="Goodwin S."/>
            <person name="Spatafora J."/>
            <person name="Crous P."/>
            <person name="Grigoriev I."/>
        </authorList>
    </citation>
    <scope>NUCLEOTIDE SEQUENCE</scope>
    <source>
        <strain evidence="9">CBS 121739</strain>
    </source>
</reference>
<keyword evidence="2 6" id="KW-0812">Transmembrane</keyword>
<comment type="subcellular location">
    <subcellularLocation>
        <location evidence="1">Membrane</location>
        <topology evidence="1">Single-pass membrane protein</topology>
    </subcellularLocation>
</comment>
<dbReference type="GO" id="GO:0016020">
    <property type="term" value="C:membrane"/>
    <property type="evidence" value="ECO:0007669"/>
    <property type="project" value="UniProtKB-SubCell"/>
</dbReference>
<dbReference type="Pfam" id="PF01822">
    <property type="entry name" value="WSC"/>
    <property type="match status" value="1"/>
</dbReference>
<dbReference type="SMART" id="SM00321">
    <property type="entry name" value="WSC"/>
    <property type="match status" value="1"/>
</dbReference>
<organism evidence="9 10">
    <name type="scientific">Pseudovirgaria hyperparasitica</name>
    <dbReference type="NCBI Taxonomy" id="470096"/>
    <lineage>
        <taxon>Eukaryota</taxon>
        <taxon>Fungi</taxon>
        <taxon>Dikarya</taxon>
        <taxon>Ascomycota</taxon>
        <taxon>Pezizomycotina</taxon>
        <taxon>Dothideomycetes</taxon>
        <taxon>Dothideomycetes incertae sedis</taxon>
        <taxon>Acrospermales</taxon>
        <taxon>Acrospermaceae</taxon>
        <taxon>Pseudovirgaria</taxon>
    </lineage>
</organism>